<feature type="compositionally biased region" description="Basic residues" evidence="1">
    <location>
        <begin position="335"/>
        <end position="347"/>
    </location>
</feature>
<sequence length="462" mass="52166">MTSMSTDGTTSTSTNGWTSTSIDNTTSTSSNVTTSMSIGSTTSTSTNDPTSTSIDDVEKEITMEDFLDLEEFLDLEDGEKLEDLDSSREVTMEDFLELEEWLEGIDQNSEKKLDDDQHTSKRDLETSSRATIDRHQPDEIDRQPPDIDRHRQPIIDRHHPPNIDRCPLMDVTPSCIVEMEPIEEKMHKSEASHLAVHVHLRPPICAEEAFGFHKRVKKIYDPVKIVVPCDMFEVEFPIPPDKGAHLSSYVEVFDDPLHAEASQRGLRFRDEVDKGPAEAASIDTDRIPSIDTTTSPSIDTTTSSSIDSGRVTEQKEFDVCGRDGDTTTRSDKSEGKKRRNWKKRKRIKDGPQVSLIPRFSDGVRKSRVRSKCFSKPFAKLRALLIAEMIDKGEDKKIERHCSKKIERHCSKKIERHGKMKKIRGRRVCTRIDDGCAASIDIASIDRHLTVSIDRASRVLIAT</sequence>
<accession>A0A8S9MSK6</accession>
<dbReference type="EMBL" id="QGKX02002183">
    <property type="protein sequence ID" value="KAF3485603.1"/>
    <property type="molecule type" value="Genomic_DNA"/>
</dbReference>
<gene>
    <name evidence="2" type="ORF">F2Q69_00054585</name>
</gene>
<feature type="region of interest" description="Disordered" evidence="1">
    <location>
        <begin position="264"/>
        <end position="348"/>
    </location>
</feature>
<organism evidence="2 3">
    <name type="scientific">Brassica cretica</name>
    <name type="common">Mustard</name>
    <dbReference type="NCBI Taxonomy" id="69181"/>
    <lineage>
        <taxon>Eukaryota</taxon>
        <taxon>Viridiplantae</taxon>
        <taxon>Streptophyta</taxon>
        <taxon>Embryophyta</taxon>
        <taxon>Tracheophyta</taxon>
        <taxon>Spermatophyta</taxon>
        <taxon>Magnoliopsida</taxon>
        <taxon>eudicotyledons</taxon>
        <taxon>Gunneridae</taxon>
        <taxon>Pentapetalae</taxon>
        <taxon>rosids</taxon>
        <taxon>malvids</taxon>
        <taxon>Brassicales</taxon>
        <taxon>Brassicaceae</taxon>
        <taxon>Brassiceae</taxon>
        <taxon>Brassica</taxon>
    </lineage>
</organism>
<evidence type="ECO:0000313" key="2">
    <source>
        <dbReference type="EMBL" id="KAF3485603.1"/>
    </source>
</evidence>
<feature type="compositionally biased region" description="Basic and acidic residues" evidence="1">
    <location>
        <begin position="267"/>
        <end position="276"/>
    </location>
</feature>
<evidence type="ECO:0000313" key="3">
    <source>
        <dbReference type="Proteomes" id="UP000712600"/>
    </source>
</evidence>
<comment type="caution">
    <text evidence="2">The sequence shown here is derived from an EMBL/GenBank/DDBJ whole genome shotgun (WGS) entry which is preliminary data.</text>
</comment>
<dbReference type="AlphaFoldDB" id="A0A8S9MSK6"/>
<proteinExistence type="predicted"/>
<protein>
    <submittedName>
        <fullName evidence="2">Uncharacterized protein</fullName>
    </submittedName>
</protein>
<feature type="compositionally biased region" description="Basic and acidic residues" evidence="1">
    <location>
        <begin position="310"/>
        <end position="334"/>
    </location>
</feature>
<feature type="compositionally biased region" description="Low complexity" evidence="1">
    <location>
        <begin position="289"/>
        <end position="308"/>
    </location>
</feature>
<feature type="region of interest" description="Disordered" evidence="1">
    <location>
        <begin position="107"/>
        <end position="163"/>
    </location>
</feature>
<feature type="compositionally biased region" description="Low complexity" evidence="1">
    <location>
        <begin position="1"/>
        <end position="53"/>
    </location>
</feature>
<feature type="compositionally biased region" description="Basic and acidic residues" evidence="1">
    <location>
        <begin position="108"/>
        <end position="162"/>
    </location>
</feature>
<evidence type="ECO:0000256" key="1">
    <source>
        <dbReference type="SAM" id="MobiDB-lite"/>
    </source>
</evidence>
<dbReference type="Proteomes" id="UP000712600">
    <property type="component" value="Unassembled WGS sequence"/>
</dbReference>
<feature type="region of interest" description="Disordered" evidence="1">
    <location>
        <begin position="1"/>
        <end position="59"/>
    </location>
</feature>
<name>A0A8S9MSK6_BRACR</name>
<reference evidence="2" key="1">
    <citation type="submission" date="2019-12" db="EMBL/GenBank/DDBJ databases">
        <title>Genome sequencing and annotation of Brassica cretica.</title>
        <authorList>
            <person name="Studholme D.J."/>
            <person name="Sarris P."/>
        </authorList>
    </citation>
    <scope>NUCLEOTIDE SEQUENCE</scope>
    <source>
        <strain evidence="2">PFS-109/04</strain>
        <tissue evidence="2">Leaf</tissue>
    </source>
</reference>